<evidence type="ECO:0000256" key="4">
    <source>
        <dbReference type="ARBA" id="ARBA00022692"/>
    </source>
</evidence>
<keyword evidence="2" id="KW-1003">Cell membrane</keyword>
<evidence type="ECO:0000256" key="2">
    <source>
        <dbReference type="ARBA" id="ARBA00022475"/>
    </source>
</evidence>
<organism evidence="10">
    <name type="scientific">Blattella germanica</name>
    <name type="common">German cockroach</name>
    <name type="synonym">Blatta germanica</name>
    <dbReference type="NCBI Taxonomy" id="6973"/>
    <lineage>
        <taxon>Eukaryota</taxon>
        <taxon>Metazoa</taxon>
        <taxon>Ecdysozoa</taxon>
        <taxon>Arthropoda</taxon>
        <taxon>Hexapoda</taxon>
        <taxon>Insecta</taxon>
        <taxon>Pterygota</taxon>
        <taxon>Neoptera</taxon>
        <taxon>Polyneoptera</taxon>
        <taxon>Dictyoptera</taxon>
        <taxon>Blattodea</taxon>
        <taxon>Blaberoidea</taxon>
        <taxon>Blattellidae</taxon>
        <taxon>Blattella</taxon>
    </lineage>
</organism>
<proteinExistence type="evidence at transcript level"/>
<dbReference type="InterPro" id="IPR004117">
    <property type="entry name" value="7tm6_olfct_rcpt"/>
</dbReference>
<evidence type="ECO:0000256" key="8">
    <source>
        <dbReference type="ARBA" id="ARBA00023170"/>
    </source>
</evidence>
<keyword evidence="5" id="KW-0552">Olfaction</keyword>
<dbReference type="GO" id="GO:0004984">
    <property type="term" value="F:olfactory receptor activity"/>
    <property type="evidence" value="ECO:0007669"/>
    <property type="project" value="InterPro"/>
</dbReference>
<name>A0A0X8DBK3_BLAGE</name>
<comment type="subcellular location">
    <subcellularLocation>
        <location evidence="1">Cell membrane</location>
        <topology evidence="1">Multi-pass membrane protein</topology>
    </subcellularLocation>
</comment>
<dbReference type="PANTHER" id="PTHR21137">
    <property type="entry name" value="ODORANT RECEPTOR"/>
    <property type="match status" value="1"/>
</dbReference>
<accession>A0A0X8DBK3</accession>
<keyword evidence="3" id="KW-0716">Sensory transduction</keyword>
<evidence type="ECO:0000313" key="10">
    <source>
        <dbReference type="EMBL" id="AMA98198.1"/>
    </source>
</evidence>
<evidence type="ECO:0000256" key="9">
    <source>
        <dbReference type="ARBA" id="ARBA00023224"/>
    </source>
</evidence>
<protein>
    <submittedName>
        <fullName evidence="10">Chemosensory protein</fullName>
    </submittedName>
</protein>
<keyword evidence="8" id="KW-0675">Receptor</keyword>
<dbReference type="EMBL" id="KT381707">
    <property type="protein sequence ID" value="AMA98198.1"/>
    <property type="molecule type" value="mRNA"/>
</dbReference>
<dbReference type="PANTHER" id="PTHR21137:SF35">
    <property type="entry name" value="ODORANT RECEPTOR 19A-RELATED"/>
    <property type="match status" value="1"/>
</dbReference>
<keyword evidence="9" id="KW-0807">Transducer</keyword>
<feature type="non-terminal residue" evidence="10">
    <location>
        <position position="1"/>
    </location>
</feature>
<evidence type="ECO:0000256" key="3">
    <source>
        <dbReference type="ARBA" id="ARBA00022606"/>
    </source>
</evidence>
<dbReference type="Pfam" id="PF02949">
    <property type="entry name" value="7tm_6"/>
    <property type="match status" value="1"/>
</dbReference>
<feature type="non-terminal residue" evidence="10">
    <location>
        <position position="268"/>
    </location>
</feature>
<evidence type="ECO:0000256" key="6">
    <source>
        <dbReference type="ARBA" id="ARBA00022989"/>
    </source>
</evidence>
<evidence type="ECO:0000256" key="5">
    <source>
        <dbReference type="ARBA" id="ARBA00022725"/>
    </source>
</evidence>
<keyword evidence="6" id="KW-1133">Transmembrane helix</keyword>
<evidence type="ECO:0000256" key="7">
    <source>
        <dbReference type="ARBA" id="ARBA00023136"/>
    </source>
</evidence>
<evidence type="ECO:0000256" key="1">
    <source>
        <dbReference type="ARBA" id="ARBA00004651"/>
    </source>
</evidence>
<sequence length="268" mass="31233">LIEVISILITQIRCLTRFLTFIVFRKGLRNLISTLYDNFNIHGRDFDSEEKLIINNTMENCRKITKYYVGLFCCTGISMVIQPLTAPEPDELEDHSNSSLPHKPLPFKAYYPINTMKSPQYEIVYIAQSYLALIESWGIGSLDSFCVAILMYVTCQYELLCGSLMNMKRNVAIRMQMMAHSKMVAFQERVRTEPISDEEIQVHEDRNLPREETPVLYRNVVCNTNLCLIEEEFNTYISKCIIHHQAMLKYVDDFNACFRPMFFSILLT</sequence>
<dbReference type="GO" id="GO:0005549">
    <property type="term" value="F:odorant binding"/>
    <property type="evidence" value="ECO:0007669"/>
    <property type="project" value="InterPro"/>
</dbReference>
<dbReference type="GO" id="GO:0007165">
    <property type="term" value="P:signal transduction"/>
    <property type="evidence" value="ECO:0007669"/>
    <property type="project" value="UniProtKB-KW"/>
</dbReference>
<keyword evidence="7" id="KW-0472">Membrane</keyword>
<keyword evidence="4" id="KW-0812">Transmembrane</keyword>
<dbReference type="GO" id="GO:0005886">
    <property type="term" value="C:plasma membrane"/>
    <property type="evidence" value="ECO:0007669"/>
    <property type="project" value="UniProtKB-SubCell"/>
</dbReference>
<reference evidence="10" key="1">
    <citation type="submission" date="2015-08" db="EMBL/GenBank/DDBJ databases">
        <title>Transcriptome-Based Identification and Expression Profiles of Chemosensory Genes in German Cockroach, Blattella germanica.</title>
        <authorList>
            <person name="Niu D.-J."/>
        </authorList>
    </citation>
    <scope>NUCLEOTIDE SEQUENCE</scope>
</reference>
<dbReference type="AlphaFoldDB" id="A0A0X8DBK3"/>